<keyword evidence="4" id="KW-1185">Reference proteome</keyword>
<evidence type="ECO:0000313" key="6">
    <source>
        <dbReference type="WormBase" id="SRAE_X000039400"/>
    </source>
</evidence>
<feature type="chain" id="PRO_5015031173" evidence="2">
    <location>
        <begin position="18"/>
        <end position="182"/>
    </location>
</feature>
<dbReference type="AlphaFoldDB" id="A0A090LS80"/>
<evidence type="ECO:0000256" key="2">
    <source>
        <dbReference type="SAM" id="SignalP"/>
    </source>
</evidence>
<protein>
    <submittedName>
        <fullName evidence="3 5">Uncharacterized protein</fullName>
    </submittedName>
</protein>
<keyword evidence="1" id="KW-0217">Developmental protein</keyword>
<feature type="signal peptide" evidence="2">
    <location>
        <begin position="1"/>
        <end position="17"/>
    </location>
</feature>
<reference evidence="3 4" key="1">
    <citation type="submission" date="2014-09" db="EMBL/GenBank/DDBJ databases">
        <authorList>
            <person name="Martin A.A."/>
        </authorList>
    </citation>
    <scope>NUCLEOTIDE SEQUENCE</scope>
    <source>
        <strain evidence="4">ED321</strain>
        <strain evidence="3">ED321 Heterogonic</strain>
    </source>
</reference>
<sequence length="182" mass="21420">MRLTILSLFYYIYLAFGDFCGENRVPSAVDVDYSGQISLFCSRPSCFKKHYSNCEERAFSSSCPSNTTWVGGITKYHPRRRNGFKLNCCEYEQLPIVADLVTEELIIKPGEYFEGEEKVDDLGRYLLSFELISDISKHFHVNETIFYKLKVLRFYCDRMVEDKKPKNKWPYFEDLDNEDKSE</sequence>
<gene>
    <name evidence="3 5 6" type="ORF">SRAE_X000039400</name>
</gene>
<evidence type="ECO:0000256" key="1">
    <source>
        <dbReference type="ARBA" id="ARBA00022473"/>
    </source>
</evidence>
<dbReference type="WormBase" id="SRAE_X000039400">
    <property type="protein sequence ID" value="SRP00885"/>
    <property type="gene ID" value="WBGene00265953"/>
</dbReference>
<accession>A0A090LS80</accession>
<dbReference type="Proteomes" id="UP000035682">
    <property type="component" value="Unplaced"/>
</dbReference>
<dbReference type="InterPro" id="IPR052140">
    <property type="entry name" value="Dev_Signal_Hedgehog-like"/>
</dbReference>
<keyword evidence="2" id="KW-0732">Signal</keyword>
<proteinExistence type="predicted"/>
<evidence type="ECO:0000313" key="4">
    <source>
        <dbReference type="Proteomes" id="UP000035682"/>
    </source>
</evidence>
<dbReference type="RefSeq" id="XP_024510263.1">
    <property type="nucleotide sequence ID" value="XM_024644734.1"/>
</dbReference>
<organism evidence="3">
    <name type="scientific">Strongyloides ratti</name>
    <name type="common">Parasitic roundworm</name>
    <dbReference type="NCBI Taxonomy" id="34506"/>
    <lineage>
        <taxon>Eukaryota</taxon>
        <taxon>Metazoa</taxon>
        <taxon>Ecdysozoa</taxon>
        <taxon>Nematoda</taxon>
        <taxon>Chromadorea</taxon>
        <taxon>Rhabditida</taxon>
        <taxon>Tylenchina</taxon>
        <taxon>Panagrolaimomorpha</taxon>
        <taxon>Strongyloidoidea</taxon>
        <taxon>Strongyloididae</taxon>
        <taxon>Strongyloides</taxon>
    </lineage>
</organism>
<dbReference type="OMA" id="PLYVQCC"/>
<reference evidence="5" key="2">
    <citation type="submission" date="2020-12" db="UniProtKB">
        <authorList>
            <consortium name="WormBaseParasite"/>
        </authorList>
    </citation>
    <scope>IDENTIFICATION</scope>
</reference>
<evidence type="ECO:0000313" key="3">
    <source>
        <dbReference type="EMBL" id="CEF71067.1"/>
    </source>
</evidence>
<dbReference type="CTD" id="36383447"/>
<evidence type="ECO:0000313" key="5">
    <source>
        <dbReference type="WBParaSite" id="SRAE_X000039400.1"/>
    </source>
</evidence>
<dbReference type="GeneID" id="36383447"/>
<name>A0A090LS80_STRRB</name>
<dbReference type="PANTHER" id="PTHR46706:SF12">
    <property type="entry name" value="PROTEIN QUA-1-RELATED"/>
    <property type="match status" value="1"/>
</dbReference>
<dbReference type="OrthoDB" id="5802408at2759"/>
<dbReference type="STRING" id="34506.A0A090LS80"/>
<dbReference type="PANTHER" id="PTHR46706">
    <property type="entry name" value="PROTEIN QUA-1-RELATED"/>
    <property type="match status" value="1"/>
</dbReference>
<dbReference type="WBParaSite" id="SRAE_X000039400.1">
    <property type="protein sequence ID" value="SRAE_X000039400.1"/>
    <property type="gene ID" value="WBGene00265953"/>
</dbReference>
<dbReference type="EMBL" id="LN609530">
    <property type="protein sequence ID" value="CEF71067.1"/>
    <property type="molecule type" value="Genomic_DNA"/>
</dbReference>